<feature type="domain" description="Gfo/Idh/MocA-like oxidoreductase N-terminal" evidence="1">
    <location>
        <begin position="5"/>
        <end position="103"/>
    </location>
</feature>
<dbReference type="eggNOG" id="KOG2741">
    <property type="taxonomic scope" value="Eukaryota"/>
</dbReference>
<gene>
    <name evidence="2" type="ORF">COCSUDRAFT_61084</name>
</gene>
<dbReference type="Proteomes" id="UP000007264">
    <property type="component" value="Unassembled WGS sequence"/>
</dbReference>
<dbReference type="AlphaFoldDB" id="I0Z620"/>
<dbReference type="RefSeq" id="XP_005650633.1">
    <property type="nucleotide sequence ID" value="XM_005650576.1"/>
</dbReference>
<protein>
    <submittedName>
        <fullName evidence="2">AX110P protein</fullName>
    </submittedName>
</protein>
<dbReference type="SUPFAM" id="SSF51735">
    <property type="entry name" value="NAD(P)-binding Rossmann-fold domains"/>
    <property type="match status" value="1"/>
</dbReference>
<proteinExistence type="predicted"/>
<dbReference type="SUPFAM" id="SSF55347">
    <property type="entry name" value="Glyceraldehyde-3-phosphate dehydrogenase-like, C-terminal domain"/>
    <property type="match status" value="1"/>
</dbReference>
<name>I0Z620_COCSC</name>
<evidence type="ECO:0000313" key="2">
    <source>
        <dbReference type="EMBL" id="EIE26089.1"/>
    </source>
</evidence>
<dbReference type="GO" id="GO:0000166">
    <property type="term" value="F:nucleotide binding"/>
    <property type="evidence" value="ECO:0007669"/>
    <property type="project" value="InterPro"/>
</dbReference>
<reference evidence="2 3" key="1">
    <citation type="journal article" date="2012" name="Genome Biol.">
        <title>The genome of the polar eukaryotic microalga coccomyxa subellipsoidea reveals traits of cold adaptation.</title>
        <authorList>
            <person name="Blanc G."/>
            <person name="Agarkova I."/>
            <person name="Grimwood J."/>
            <person name="Kuo A."/>
            <person name="Brueggeman A."/>
            <person name="Dunigan D."/>
            <person name="Gurnon J."/>
            <person name="Ladunga I."/>
            <person name="Lindquist E."/>
            <person name="Lucas S."/>
            <person name="Pangilinan J."/>
            <person name="Proschold T."/>
            <person name="Salamov A."/>
            <person name="Schmutz J."/>
            <person name="Weeks D."/>
            <person name="Yamada T."/>
            <person name="Claverie J.M."/>
            <person name="Grigoriev I."/>
            <person name="Van Etten J."/>
            <person name="Lomsadze A."/>
            <person name="Borodovsky M."/>
        </authorList>
    </citation>
    <scope>NUCLEOTIDE SEQUENCE [LARGE SCALE GENOMIC DNA]</scope>
    <source>
        <strain evidence="2 3">C-169</strain>
    </source>
</reference>
<evidence type="ECO:0000259" key="1">
    <source>
        <dbReference type="Pfam" id="PF01408"/>
    </source>
</evidence>
<dbReference type="EMBL" id="AGSI01000003">
    <property type="protein sequence ID" value="EIE26089.1"/>
    <property type="molecule type" value="Genomic_DNA"/>
</dbReference>
<dbReference type="InterPro" id="IPR036291">
    <property type="entry name" value="NAD(P)-bd_dom_sf"/>
</dbReference>
<comment type="caution">
    <text evidence="2">The sequence shown here is derived from an EMBL/GenBank/DDBJ whole genome shotgun (WGS) entry which is preliminary data.</text>
</comment>
<sequence length="314" mass="34759">MSGQEDKIEVVAVGSRTLAKSEAFIKEVEGAQDATPYGSYEEVLDDPRVIAVYIPLPTSMHVQWVEAAAAKGKHILLEKPIAMTNEDADTMVKACADAGVQLMDGTMWMHNPRASLMRSVLDDARAVGLLRTTESFLRGDIRMSKELDGLGCLGDMGWYNVRATLWAYDFELPQYVQACPGYIFTKGDVPLYIAATLVWTQGRRAHIEVAGTSGAIRLEDFVIPRTEKVSQFQVRDGKFLEDNATRVAQSAEERTVHLDRPQETLMWEAFGRCIKSIRAGGSPDKHWPRIATLTQQVVLAIEQSARNGGSKVDL</sequence>
<evidence type="ECO:0000313" key="3">
    <source>
        <dbReference type="Proteomes" id="UP000007264"/>
    </source>
</evidence>
<dbReference type="Gene3D" id="3.40.50.720">
    <property type="entry name" value="NAD(P)-binding Rossmann-like Domain"/>
    <property type="match status" value="1"/>
</dbReference>
<dbReference type="Pfam" id="PF01408">
    <property type="entry name" value="GFO_IDH_MocA"/>
    <property type="match status" value="1"/>
</dbReference>
<dbReference type="OrthoDB" id="2129491at2759"/>
<dbReference type="STRING" id="574566.I0Z620"/>
<organism evidence="2 3">
    <name type="scientific">Coccomyxa subellipsoidea (strain C-169)</name>
    <name type="common">Green microalga</name>
    <dbReference type="NCBI Taxonomy" id="574566"/>
    <lineage>
        <taxon>Eukaryota</taxon>
        <taxon>Viridiplantae</taxon>
        <taxon>Chlorophyta</taxon>
        <taxon>core chlorophytes</taxon>
        <taxon>Trebouxiophyceae</taxon>
        <taxon>Trebouxiophyceae incertae sedis</taxon>
        <taxon>Coccomyxaceae</taxon>
        <taxon>Coccomyxa</taxon>
        <taxon>Coccomyxa subellipsoidea</taxon>
    </lineage>
</organism>
<dbReference type="KEGG" id="csl:COCSUDRAFT_61084"/>
<dbReference type="GeneID" id="17044093"/>
<dbReference type="PANTHER" id="PTHR46368:SF4">
    <property type="entry name" value="OS10G0403700 PROTEIN"/>
    <property type="match status" value="1"/>
</dbReference>
<dbReference type="InterPro" id="IPR000683">
    <property type="entry name" value="Gfo/Idh/MocA-like_OxRdtase_N"/>
</dbReference>
<accession>I0Z620</accession>
<dbReference type="Gene3D" id="3.30.360.10">
    <property type="entry name" value="Dihydrodipicolinate Reductase, domain 2"/>
    <property type="match status" value="1"/>
</dbReference>
<keyword evidence="3" id="KW-1185">Reference proteome</keyword>
<dbReference type="PANTHER" id="PTHR46368">
    <property type="match status" value="1"/>
</dbReference>